<evidence type="ECO:0000313" key="8">
    <source>
        <dbReference type="EMBL" id="KAJ2899467.1"/>
    </source>
</evidence>
<organism evidence="8 9">
    <name type="scientific">Zalerion maritima</name>
    <dbReference type="NCBI Taxonomy" id="339359"/>
    <lineage>
        <taxon>Eukaryota</taxon>
        <taxon>Fungi</taxon>
        <taxon>Dikarya</taxon>
        <taxon>Ascomycota</taxon>
        <taxon>Pezizomycotina</taxon>
        <taxon>Sordariomycetes</taxon>
        <taxon>Lulworthiomycetidae</taxon>
        <taxon>Lulworthiales</taxon>
        <taxon>Lulworthiaceae</taxon>
        <taxon>Zalerion</taxon>
    </lineage>
</organism>
<feature type="compositionally biased region" description="Basic and acidic residues" evidence="6">
    <location>
        <begin position="36"/>
        <end position="48"/>
    </location>
</feature>
<keyword evidence="9" id="KW-1185">Reference proteome</keyword>
<comment type="subcellular location">
    <subcellularLocation>
        <location evidence="1">Membrane</location>
        <topology evidence="1">Multi-pass membrane protein</topology>
    </subcellularLocation>
</comment>
<keyword evidence="2" id="KW-0813">Transport</keyword>
<dbReference type="GO" id="GO:0016020">
    <property type="term" value="C:membrane"/>
    <property type="evidence" value="ECO:0007669"/>
    <property type="project" value="UniProtKB-SubCell"/>
</dbReference>
<feature type="transmembrane region" description="Helical" evidence="7">
    <location>
        <begin position="400"/>
        <end position="418"/>
    </location>
</feature>
<gene>
    <name evidence="8" type="ORF">MKZ38_003024</name>
</gene>
<evidence type="ECO:0000256" key="4">
    <source>
        <dbReference type="ARBA" id="ARBA00022989"/>
    </source>
</evidence>
<dbReference type="EMBL" id="JAKWBI020000196">
    <property type="protein sequence ID" value="KAJ2899467.1"/>
    <property type="molecule type" value="Genomic_DNA"/>
</dbReference>
<dbReference type="SUPFAM" id="SSF103473">
    <property type="entry name" value="MFS general substrate transporter"/>
    <property type="match status" value="1"/>
</dbReference>
<feature type="region of interest" description="Disordered" evidence="6">
    <location>
        <begin position="1"/>
        <end position="56"/>
    </location>
</feature>
<sequence>MRSDDGDSSTSGRKRNPDRVSVVRGSLKMRSSANDEQGRAVLDGDHPTCSRVSEAPEVSEITLEKVSKPSKPPQVRWRDLSNKPQLVLLALCQLSEQLSNVCRLPYIFHLVISVLDPDGHANHPDSRPIGGSGNATFVAPAPRHAPGAHGLPRPPSSNSEAGAALASKISLLSGVGYPSFLVFSFPSSPTLSSGCQLGPLPALFFWRALFSAASGNIALMRSMTAETVEESKYQARAFLLLPLVFNSGRVASLALGGVLTDPKKGAKRVIFSKEEGYEVLEDDEVVNGEDEKLQVNAPLSPTPTTLSSSEPPSVGTITSPSSTLIVGNVLNSISLDPEAHCSARVFCIIAHFTTTHSCTFSFWLPASAMVARLSLFGIPTILLQLFIYPRLQSRLGTLGLFRRAIVTFPGTYVITPMLSLLPLRSSGQHALLACVSAAQILVRTIAMASTVILLAGSAPERRVLGTVHGTGNTASSLANAIGPAVGGAVHAAGVEIGAVGLVWWIYLAVISVVACERPYGFQAKEKSGEYVARW</sequence>
<comment type="caution">
    <text evidence="8">The sequence shown here is derived from an EMBL/GenBank/DDBJ whole genome shotgun (WGS) entry which is preliminary data.</text>
</comment>
<accession>A0AAD5RPH9</accession>
<evidence type="ECO:0000313" key="9">
    <source>
        <dbReference type="Proteomes" id="UP001201980"/>
    </source>
</evidence>
<dbReference type="PANTHER" id="PTHR23504">
    <property type="entry name" value="MAJOR FACILITATOR SUPERFAMILY DOMAIN-CONTAINING PROTEIN 10"/>
    <property type="match status" value="1"/>
</dbReference>
<name>A0AAD5RPH9_9PEZI</name>
<reference evidence="8" key="1">
    <citation type="submission" date="2022-07" db="EMBL/GenBank/DDBJ databases">
        <title>Draft genome sequence of Zalerion maritima ATCC 34329, a (micro)plastics degrading marine fungus.</title>
        <authorList>
            <person name="Paco A."/>
            <person name="Goncalves M.F.M."/>
            <person name="Rocha-Santos T.A.P."/>
            <person name="Alves A."/>
        </authorList>
    </citation>
    <scope>NUCLEOTIDE SEQUENCE</scope>
    <source>
        <strain evidence="8">ATCC 34329</strain>
    </source>
</reference>
<dbReference type="AlphaFoldDB" id="A0AAD5RPH9"/>
<evidence type="ECO:0000256" key="6">
    <source>
        <dbReference type="SAM" id="MobiDB-lite"/>
    </source>
</evidence>
<proteinExistence type="predicted"/>
<feature type="transmembrane region" description="Helical" evidence="7">
    <location>
        <begin position="362"/>
        <end position="388"/>
    </location>
</feature>
<dbReference type="InterPro" id="IPR036259">
    <property type="entry name" value="MFS_trans_sf"/>
</dbReference>
<evidence type="ECO:0000256" key="3">
    <source>
        <dbReference type="ARBA" id="ARBA00022692"/>
    </source>
</evidence>
<keyword evidence="3 7" id="KW-0812">Transmembrane</keyword>
<evidence type="ECO:0000256" key="7">
    <source>
        <dbReference type="SAM" id="Phobius"/>
    </source>
</evidence>
<evidence type="ECO:0000256" key="2">
    <source>
        <dbReference type="ARBA" id="ARBA00022448"/>
    </source>
</evidence>
<dbReference type="PANTHER" id="PTHR23504:SF6">
    <property type="entry name" value="MULTIDRUG TRANSPORTER, PUTATIVE (AFU_ORTHOLOGUE AFUA_4G08740)-RELATED"/>
    <property type="match status" value="1"/>
</dbReference>
<protein>
    <submittedName>
        <fullName evidence="8">MFS general substrate transporter</fullName>
    </submittedName>
</protein>
<keyword evidence="5 7" id="KW-0472">Membrane</keyword>
<evidence type="ECO:0000256" key="1">
    <source>
        <dbReference type="ARBA" id="ARBA00004141"/>
    </source>
</evidence>
<evidence type="ECO:0000256" key="5">
    <source>
        <dbReference type="ARBA" id="ARBA00023136"/>
    </source>
</evidence>
<keyword evidence="4 7" id="KW-1133">Transmembrane helix</keyword>
<dbReference type="Proteomes" id="UP001201980">
    <property type="component" value="Unassembled WGS sequence"/>
</dbReference>